<dbReference type="GO" id="GO:0016020">
    <property type="term" value="C:membrane"/>
    <property type="evidence" value="ECO:0007669"/>
    <property type="project" value="TreeGrafter"/>
</dbReference>
<dbReference type="InterPro" id="IPR008405">
    <property type="entry name" value="ApoL"/>
</dbReference>
<evidence type="ECO:0000256" key="1">
    <source>
        <dbReference type="ARBA" id="ARBA00010090"/>
    </source>
</evidence>
<dbReference type="GO" id="GO:0008289">
    <property type="term" value="F:lipid binding"/>
    <property type="evidence" value="ECO:0007669"/>
    <property type="project" value="InterPro"/>
</dbReference>
<comment type="caution">
    <text evidence="2">The sequence shown here is derived from an EMBL/GenBank/DDBJ whole genome shotgun (WGS) entry which is preliminary data.</text>
</comment>
<reference evidence="2" key="1">
    <citation type="submission" date="2018-11" db="EMBL/GenBank/DDBJ databases">
        <authorList>
            <person name="Alioto T."/>
            <person name="Alioto T."/>
        </authorList>
    </citation>
    <scope>NUCLEOTIDE SEQUENCE</scope>
</reference>
<dbReference type="Proteomes" id="UP000596742">
    <property type="component" value="Unassembled WGS sequence"/>
</dbReference>
<dbReference type="AlphaFoldDB" id="A0A8B6BWZ2"/>
<dbReference type="EMBL" id="UYJE01000802">
    <property type="protein sequence ID" value="VDH96508.1"/>
    <property type="molecule type" value="Genomic_DNA"/>
</dbReference>
<comment type="similarity">
    <text evidence="1">Belongs to the apolipoprotein L family.</text>
</comment>
<sequence length="271" mass="30543">MNEEEEEEVERKWREMTSGGSFDCSGAQVRKIKRHPSKVFDRLENLDNALRSWVSVAEESVEKMTKISMELNHYHKIARGAGNGGSKAFILGAGLAGVGLLLAPFSFGASLIPTGGLLAAGGKITAKGSKKMYDVMTRRACDETNNLLKKCQSNMDTLMKECISIGNLLDGFWEIETAFLQWVAFWGRICLKHRPFHTTSKWSSIVQFAEREKYQTLLSIHHVNEEQLRDHSIMAVDIRSCAEDLKQLLPTDTEIETMVKMTRNSLKERLS</sequence>
<proteinExistence type="inferred from homology"/>
<dbReference type="GO" id="GO:0005576">
    <property type="term" value="C:extracellular region"/>
    <property type="evidence" value="ECO:0007669"/>
    <property type="project" value="InterPro"/>
</dbReference>
<dbReference type="PANTHER" id="PTHR14096:SF28">
    <property type="entry name" value="APOLIPOPROTEIN L, 1-RELATED"/>
    <property type="match status" value="1"/>
</dbReference>
<evidence type="ECO:0000313" key="3">
    <source>
        <dbReference type="Proteomes" id="UP000596742"/>
    </source>
</evidence>
<organism evidence="2 3">
    <name type="scientific">Mytilus galloprovincialis</name>
    <name type="common">Mediterranean mussel</name>
    <dbReference type="NCBI Taxonomy" id="29158"/>
    <lineage>
        <taxon>Eukaryota</taxon>
        <taxon>Metazoa</taxon>
        <taxon>Spiralia</taxon>
        <taxon>Lophotrochozoa</taxon>
        <taxon>Mollusca</taxon>
        <taxon>Bivalvia</taxon>
        <taxon>Autobranchia</taxon>
        <taxon>Pteriomorphia</taxon>
        <taxon>Mytilida</taxon>
        <taxon>Mytiloidea</taxon>
        <taxon>Mytilidae</taxon>
        <taxon>Mytilinae</taxon>
        <taxon>Mytilus</taxon>
    </lineage>
</organism>
<dbReference type="GO" id="GO:0042157">
    <property type="term" value="P:lipoprotein metabolic process"/>
    <property type="evidence" value="ECO:0007669"/>
    <property type="project" value="InterPro"/>
</dbReference>
<dbReference type="PANTHER" id="PTHR14096">
    <property type="entry name" value="APOLIPOPROTEIN L"/>
    <property type="match status" value="1"/>
</dbReference>
<protein>
    <submittedName>
        <fullName evidence="2">Uncharacterized protein</fullName>
    </submittedName>
</protein>
<accession>A0A8B6BWZ2</accession>
<evidence type="ECO:0000313" key="2">
    <source>
        <dbReference type="EMBL" id="VDH96508.1"/>
    </source>
</evidence>
<gene>
    <name evidence="2" type="ORF">MGAL_10B082762</name>
</gene>
<dbReference type="OrthoDB" id="6065990at2759"/>
<dbReference type="GO" id="GO:0006869">
    <property type="term" value="P:lipid transport"/>
    <property type="evidence" value="ECO:0007669"/>
    <property type="project" value="InterPro"/>
</dbReference>
<name>A0A8B6BWZ2_MYTGA</name>
<keyword evidence="3" id="KW-1185">Reference proteome</keyword>